<dbReference type="Proteomes" id="UP000054321">
    <property type="component" value="Unassembled WGS sequence"/>
</dbReference>
<dbReference type="Gene3D" id="4.10.240.10">
    <property type="entry name" value="Zn(2)-C6 fungal-type DNA-binding domain"/>
    <property type="match status" value="1"/>
</dbReference>
<evidence type="ECO:0000256" key="2">
    <source>
        <dbReference type="SAM" id="MobiDB-lite"/>
    </source>
</evidence>
<dbReference type="InterPro" id="IPR053178">
    <property type="entry name" value="Osmoadaptation_assoc"/>
</dbReference>
<gene>
    <name evidence="4" type="ORF">OIDMADRAFT_26190</name>
</gene>
<evidence type="ECO:0000313" key="4">
    <source>
        <dbReference type="EMBL" id="KIN03499.1"/>
    </source>
</evidence>
<keyword evidence="1" id="KW-0539">Nucleus</keyword>
<dbReference type="SUPFAM" id="SSF57701">
    <property type="entry name" value="Zn2/Cys6 DNA-binding domain"/>
    <property type="match status" value="1"/>
</dbReference>
<feature type="region of interest" description="Disordered" evidence="2">
    <location>
        <begin position="65"/>
        <end position="114"/>
    </location>
</feature>
<dbReference type="PANTHER" id="PTHR38111">
    <property type="entry name" value="ZN(2)-C6 FUNGAL-TYPE DOMAIN-CONTAINING PROTEIN-RELATED"/>
    <property type="match status" value="1"/>
</dbReference>
<dbReference type="InParanoid" id="A0A0C3CWV8"/>
<reference evidence="5" key="2">
    <citation type="submission" date="2015-01" db="EMBL/GenBank/DDBJ databases">
        <title>Evolutionary Origins and Diversification of the Mycorrhizal Mutualists.</title>
        <authorList>
            <consortium name="DOE Joint Genome Institute"/>
            <consortium name="Mycorrhizal Genomics Consortium"/>
            <person name="Kohler A."/>
            <person name="Kuo A."/>
            <person name="Nagy L.G."/>
            <person name="Floudas D."/>
            <person name="Copeland A."/>
            <person name="Barry K.W."/>
            <person name="Cichocki N."/>
            <person name="Veneault-Fourrey C."/>
            <person name="LaButti K."/>
            <person name="Lindquist E.A."/>
            <person name="Lipzen A."/>
            <person name="Lundell T."/>
            <person name="Morin E."/>
            <person name="Murat C."/>
            <person name="Riley R."/>
            <person name="Ohm R."/>
            <person name="Sun H."/>
            <person name="Tunlid A."/>
            <person name="Henrissat B."/>
            <person name="Grigoriev I.V."/>
            <person name="Hibbett D.S."/>
            <person name="Martin F."/>
        </authorList>
    </citation>
    <scope>NUCLEOTIDE SEQUENCE [LARGE SCALE GENOMIC DNA]</scope>
    <source>
        <strain evidence="5">Zn</strain>
    </source>
</reference>
<sequence length="486" mass="54564">MVRLVGRSKGCESCRKRRIKCDEISPQCSQCVLSSIRCPGAIVGNVFINVSDDFQEKYSKCTRIRKKRSNRKPKSMDFIKTNDLPKILTPDTEDTPSSQLRSTNQQSPDASPSREIVQCQMLSQPSTAFALKEQLVGNFIHSLLGSPGGPMMKRWMLELPYLMLQENLPTLRYAIYASSMALYSNMEEDAVIQREAFTDGTLCAPMLLSFYEMIRSTSAYNWMNHMTATARLLQLRGVEGFDTDFAHRLFCSVRLAMIYISTALQKPSFLASDIWLTRPFLKYPKSQFDELVDILTIIPGYLSMVSKEKSSGGLDSPSVCLHLRNRLLALSAALQEWKETDQMGLYPNEWDHLSTRRIMHEHSSTYARTIGVISSPYHDPFKVEVSALYDSGCILVAKALQEISESYLSATYEDAIISSSASILASVAYIDCKTAWRNAGGPFRLVHPLQVVAQSSPSAQQTSYARDILSRWGESWGLSGMCMLTT</sequence>
<dbReference type="InterPro" id="IPR036864">
    <property type="entry name" value="Zn2-C6_fun-type_DNA-bd_sf"/>
</dbReference>
<proteinExistence type="predicted"/>
<dbReference type="EMBL" id="KN832873">
    <property type="protein sequence ID" value="KIN03499.1"/>
    <property type="molecule type" value="Genomic_DNA"/>
</dbReference>
<dbReference type="GO" id="GO:0000981">
    <property type="term" value="F:DNA-binding transcription factor activity, RNA polymerase II-specific"/>
    <property type="evidence" value="ECO:0007669"/>
    <property type="project" value="InterPro"/>
</dbReference>
<dbReference type="Pfam" id="PF00172">
    <property type="entry name" value="Zn_clus"/>
    <property type="match status" value="1"/>
</dbReference>
<evidence type="ECO:0000313" key="5">
    <source>
        <dbReference type="Proteomes" id="UP000054321"/>
    </source>
</evidence>
<organism evidence="4 5">
    <name type="scientific">Oidiodendron maius (strain Zn)</name>
    <dbReference type="NCBI Taxonomy" id="913774"/>
    <lineage>
        <taxon>Eukaryota</taxon>
        <taxon>Fungi</taxon>
        <taxon>Dikarya</taxon>
        <taxon>Ascomycota</taxon>
        <taxon>Pezizomycotina</taxon>
        <taxon>Leotiomycetes</taxon>
        <taxon>Leotiomycetes incertae sedis</taxon>
        <taxon>Myxotrichaceae</taxon>
        <taxon>Oidiodendron</taxon>
    </lineage>
</organism>
<name>A0A0C3CWV8_OIDMZ</name>
<keyword evidence="5" id="KW-1185">Reference proteome</keyword>
<accession>A0A0C3CWV8</accession>
<dbReference type="PROSITE" id="PS50048">
    <property type="entry name" value="ZN2_CY6_FUNGAL_2"/>
    <property type="match status" value="1"/>
</dbReference>
<dbReference type="InterPro" id="IPR001138">
    <property type="entry name" value="Zn2Cys6_DnaBD"/>
</dbReference>
<protein>
    <recommendedName>
        <fullName evidence="3">Zn(2)-C6 fungal-type domain-containing protein</fullName>
    </recommendedName>
</protein>
<dbReference type="OrthoDB" id="3525185at2759"/>
<dbReference type="SMART" id="SM00066">
    <property type="entry name" value="GAL4"/>
    <property type="match status" value="1"/>
</dbReference>
<evidence type="ECO:0000256" key="1">
    <source>
        <dbReference type="ARBA" id="ARBA00023242"/>
    </source>
</evidence>
<feature type="compositionally biased region" description="Polar residues" evidence="2">
    <location>
        <begin position="95"/>
        <end position="110"/>
    </location>
</feature>
<dbReference type="CDD" id="cd00067">
    <property type="entry name" value="GAL4"/>
    <property type="match status" value="1"/>
</dbReference>
<dbReference type="PROSITE" id="PS00463">
    <property type="entry name" value="ZN2_CY6_FUNGAL_1"/>
    <property type="match status" value="1"/>
</dbReference>
<evidence type="ECO:0000259" key="3">
    <source>
        <dbReference type="PROSITE" id="PS50048"/>
    </source>
</evidence>
<reference evidence="4 5" key="1">
    <citation type="submission" date="2014-04" db="EMBL/GenBank/DDBJ databases">
        <authorList>
            <consortium name="DOE Joint Genome Institute"/>
            <person name="Kuo A."/>
            <person name="Martino E."/>
            <person name="Perotto S."/>
            <person name="Kohler A."/>
            <person name="Nagy L.G."/>
            <person name="Floudas D."/>
            <person name="Copeland A."/>
            <person name="Barry K.W."/>
            <person name="Cichocki N."/>
            <person name="Veneault-Fourrey C."/>
            <person name="LaButti K."/>
            <person name="Lindquist E.A."/>
            <person name="Lipzen A."/>
            <person name="Lundell T."/>
            <person name="Morin E."/>
            <person name="Murat C."/>
            <person name="Sun H."/>
            <person name="Tunlid A."/>
            <person name="Henrissat B."/>
            <person name="Grigoriev I.V."/>
            <person name="Hibbett D.S."/>
            <person name="Martin F."/>
            <person name="Nordberg H.P."/>
            <person name="Cantor M.N."/>
            <person name="Hua S.X."/>
        </authorList>
    </citation>
    <scope>NUCLEOTIDE SEQUENCE [LARGE SCALE GENOMIC DNA]</scope>
    <source>
        <strain evidence="4 5">Zn</strain>
    </source>
</reference>
<dbReference type="AlphaFoldDB" id="A0A0C3CWV8"/>
<feature type="domain" description="Zn(2)-C6 fungal-type" evidence="3">
    <location>
        <begin position="10"/>
        <end position="38"/>
    </location>
</feature>
<dbReference type="GO" id="GO:0008270">
    <property type="term" value="F:zinc ion binding"/>
    <property type="evidence" value="ECO:0007669"/>
    <property type="project" value="InterPro"/>
</dbReference>
<dbReference type="PANTHER" id="PTHR38111:SF2">
    <property type="entry name" value="FINGER DOMAIN PROTEIN, PUTATIVE (AFU_ORTHOLOGUE AFUA_1G01560)-RELATED"/>
    <property type="match status" value="1"/>
</dbReference>
<dbReference type="HOGENOM" id="CLU_043567_1_0_1"/>
<dbReference type="STRING" id="913774.A0A0C3CWV8"/>